<dbReference type="Pfam" id="PF00989">
    <property type="entry name" value="PAS"/>
    <property type="match status" value="1"/>
</dbReference>
<dbReference type="AlphaFoldDB" id="A0A5R9PXU8"/>
<dbReference type="InterPro" id="IPR035919">
    <property type="entry name" value="EAL_sf"/>
</dbReference>
<keyword evidence="1" id="KW-0472">Membrane</keyword>
<feature type="domain" description="PAS" evidence="2">
    <location>
        <begin position="240"/>
        <end position="281"/>
    </location>
</feature>
<dbReference type="CDD" id="cd01948">
    <property type="entry name" value="EAL"/>
    <property type="match status" value="1"/>
</dbReference>
<dbReference type="EMBL" id="PPSW01000030">
    <property type="protein sequence ID" value="TLX45671.1"/>
    <property type="molecule type" value="Genomic_DNA"/>
</dbReference>
<accession>A0A5R9PXU8</accession>
<dbReference type="SUPFAM" id="SSF141868">
    <property type="entry name" value="EAL domain-like"/>
    <property type="match status" value="1"/>
</dbReference>
<dbReference type="Gene3D" id="3.30.70.270">
    <property type="match status" value="1"/>
</dbReference>
<dbReference type="Proteomes" id="UP000309186">
    <property type="component" value="Unassembled WGS sequence"/>
</dbReference>
<dbReference type="Gene3D" id="3.30.450.20">
    <property type="entry name" value="PAS domain"/>
    <property type="match status" value="1"/>
</dbReference>
<evidence type="ECO:0000259" key="3">
    <source>
        <dbReference type="PROSITE" id="PS50883"/>
    </source>
</evidence>
<reference evidence="4 5" key="1">
    <citation type="submission" date="2018-01" db="EMBL/GenBank/DDBJ databases">
        <title>Co-occurrence of chitin degradation, pigmentation and bioactivity in marine Pseudoalteromonas.</title>
        <authorList>
            <person name="Paulsen S."/>
            <person name="Gram L."/>
            <person name="Machado H."/>
        </authorList>
    </citation>
    <scope>NUCLEOTIDE SEQUENCE [LARGE SCALE GENOMIC DNA]</scope>
    <source>
        <strain evidence="4 5">S3663</strain>
    </source>
</reference>
<gene>
    <name evidence="4" type="ORF">C1E24_17300</name>
</gene>
<dbReference type="OrthoDB" id="6341453at2"/>
<dbReference type="InterPro" id="IPR043128">
    <property type="entry name" value="Rev_trsase/Diguanyl_cyclase"/>
</dbReference>
<dbReference type="PROSITE" id="PS50112">
    <property type="entry name" value="PAS"/>
    <property type="match status" value="1"/>
</dbReference>
<evidence type="ECO:0000313" key="5">
    <source>
        <dbReference type="Proteomes" id="UP000309186"/>
    </source>
</evidence>
<dbReference type="PANTHER" id="PTHR44757:SF2">
    <property type="entry name" value="BIOFILM ARCHITECTURE MAINTENANCE PROTEIN MBAA"/>
    <property type="match status" value="1"/>
</dbReference>
<name>A0A5R9PXU8_9GAMM</name>
<feature type="transmembrane region" description="Helical" evidence="1">
    <location>
        <begin position="160"/>
        <end position="179"/>
    </location>
</feature>
<keyword evidence="1" id="KW-0812">Transmembrane</keyword>
<dbReference type="NCBIfam" id="TIGR00229">
    <property type="entry name" value="sensory_box"/>
    <property type="match status" value="1"/>
</dbReference>
<dbReference type="InterPro" id="IPR000014">
    <property type="entry name" value="PAS"/>
</dbReference>
<protein>
    <submittedName>
        <fullName evidence="4">Uncharacterized protein</fullName>
    </submittedName>
</protein>
<dbReference type="PANTHER" id="PTHR44757">
    <property type="entry name" value="DIGUANYLATE CYCLASE DGCP"/>
    <property type="match status" value="1"/>
</dbReference>
<dbReference type="InterPro" id="IPR052155">
    <property type="entry name" value="Biofilm_reg_signaling"/>
</dbReference>
<evidence type="ECO:0000256" key="1">
    <source>
        <dbReference type="SAM" id="Phobius"/>
    </source>
</evidence>
<organism evidence="4 5">
    <name type="scientific">Pseudoalteromonas phenolica</name>
    <dbReference type="NCBI Taxonomy" id="161398"/>
    <lineage>
        <taxon>Bacteria</taxon>
        <taxon>Pseudomonadati</taxon>
        <taxon>Pseudomonadota</taxon>
        <taxon>Gammaproteobacteria</taxon>
        <taxon>Alteromonadales</taxon>
        <taxon>Pseudoalteromonadaceae</taxon>
        <taxon>Pseudoalteromonas</taxon>
    </lineage>
</organism>
<feature type="transmembrane region" description="Helical" evidence="1">
    <location>
        <begin position="6"/>
        <end position="27"/>
    </location>
</feature>
<evidence type="ECO:0000259" key="2">
    <source>
        <dbReference type="PROSITE" id="PS50112"/>
    </source>
</evidence>
<dbReference type="SMART" id="SM00052">
    <property type="entry name" value="EAL"/>
    <property type="match status" value="1"/>
</dbReference>
<keyword evidence="1" id="KW-1133">Transmembrane helix</keyword>
<comment type="caution">
    <text evidence="4">The sequence shown here is derived from an EMBL/GenBank/DDBJ whole genome shotgun (WGS) entry which is preliminary data.</text>
</comment>
<dbReference type="SMART" id="SM00091">
    <property type="entry name" value="PAS"/>
    <property type="match status" value="1"/>
</dbReference>
<dbReference type="SMART" id="SM00267">
    <property type="entry name" value="GGDEF"/>
    <property type="match status" value="1"/>
</dbReference>
<dbReference type="SUPFAM" id="SSF55073">
    <property type="entry name" value="Nucleotide cyclase"/>
    <property type="match status" value="1"/>
</dbReference>
<dbReference type="RefSeq" id="WP_138483590.1">
    <property type="nucleotide sequence ID" value="NZ_PPSW01000030.1"/>
</dbReference>
<proteinExistence type="predicted"/>
<dbReference type="SUPFAM" id="SSF55785">
    <property type="entry name" value="PYP-like sensor domain (PAS domain)"/>
    <property type="match status" value="1"/>
</dbReference>
<dbReference type="Pfam" id="PF00563">
    <property type="entry name" value="EAL"/>
    <property type="match status" value="1"/>
</dbReference>
<dbReference type="InterPro" id="IPR001633">
    <property type="entry name" value="EAL_dom"/>
</dbReference>
<dbReference type="InterPro" id="IPR000160">
    <property type="entry name" value="GGDEF_dom"/>
</dbReference>
<sequence length="787" mass="89641">MKSKLLIYVVLIITAVLICIFLAYQLIIKQSLVDSIAEDNLARLSFSAEILAYNFSHNDIEQSKNWLTLKSELRDVERVILVNANKVVVASNQIADEGKPLLEIDANIFNFVSSDSRLDMDENLLQLVQPIYELGSNKASHYLYLKRDISNKLEQLQRQVFYLSVMLISLFLFFFFLYLKVKRQELKRTIFEIQGVITQFNDGAHSARVTENKQSDFFPLQCTLNDSFALNEYLQSYLNAQAQFSELVNGLVTDAIVETDAQGMITHVNKTAVTMFGYSHETELLGSNVIVLIPTQYQRKHSQSMMNHSGKKHMEQVLNTIRNVAAVKKNGEAFPVEIVISQYKVNEQQRYIAFVRDFSDVAKYEQSIKKLAYFDSLTELQNLNGVIHQLKAIKLPMQLSVIELEGLQDLNDVYGPKVGDQYICAFANALTELPLQGIIAARVRSSRFIVLHQSSLKEESKQFHKLNKKEVELDDFYVKLKFVRCTAKLLSSESLSDLLGQCDLALRDLGNRSYGSVVKIDVDFLEELKYQAWLKQALEKAIEEQDLYFDYQPKFDTKTLKPCAAEALIRWQCEGEVISPGVFITLAEKKGMMPQLDRYVIRTVCKQIRQWLDMGLEVLPISINLSARHLFEQETIAVIFEHVGEFDIPPHMLEVEVTEYGLIKDYKKTAINMMRLEKAGISVAIDDYGTGHANLETVLSLPIKHLKIDQSFIRLGMKSVKGQAILENIISLAKSLKVVTTAEGVETQEQLDYLKNAKCDAIQGYLLSKPMKLKDFESLMKESNKAV</sequence>
<evidence type="ECO:0000313" key="4">
    <source>
        <dbReference type="EMBL" id="TLX45671.1"/>
    </source>
</evidence>
<dbReference type="InterPro" id="IPR029787">
    <property type="entry name" value="Nucleotide_cyclase"/>
</dbReference>
<dbReference type="InterPro" id="IPR035965">
    <property type="entry name" value="PAS-like_dom_sf"/>
</dbReference>
<feature type="domain" description="EAL" evidence="3">
    <location>
        <begin position="531"/>
        <end position="784"/>
    </location>
</feature>
<dbReference type="PROSITE" id="PS50883">
    <property type="entry name" value="EAL"/>
    <property type="match status" value="1"/>
</dbReference>
<dbReference type="Gene3D" id="3.20.20.450">
    <property type="entry name" value="EAL domain"/>
    <property type="match status" value="1"/>
</dbReference>
<dbReference type="Pfam" id="PF00990">
    <property type="entry name" value="GGDEF"/>
    <property type="match status" value="1"/>
</dbReference>
<dbReference type="CDD" id="cd00130">
    <property type="entry name" value="PAS"/>
    <property type="match status" value="1"/>
</dbReference>
<dbReference type="InterPro" id="IPR013767">
    <property type="entry name" value="PAS_fold"/>
</dbReference>